<name>A0A7W8ZVK1_9MICO</name>
<dbReference type="PROSITE" id="PS51642">
    <property type="entry name" value="HEMOPEXIN_2"/>
    <property type="match status" value="8"/>
</dbReference>
<sequence length="682" mass="75042">MVNERMINRVSAGIVFVAGPGQYAISDAEKAHVLAEVQNGLGALAGDEPRARLNWVYSSLSVDLPTFTAWQGANWPGLTEPFYRQISDALWTETNQKIYFFNGSEYIRVDPNNGWTADPGYPKPIAGNWPGFPADFAQGIDAALWSGTTQQIYFFKGSQYIRVTPANGWTVDPGYPKAIAGNWPGFPADFATGVDAALWSGTTQKIYFFKGDRYIRVDPNNGWLVDAGYPLPIKDNWPGFPDDFTKGVDGALWSGTTQKIYFFKANRFYNDYIRVDPANGWNVDPGYPKPVGLGWDAEDKWRDPALVQLGFPAGDPGYTQLVQSLQTSTGSQYGYVGFFTKMPTAWFAYANGLNALKVVMRTTGASFLTWTSIDRVYAHETGHIFGAFDEYSASNCSCTDSRTGFFTEVNGNCQLCAVNPTACLMINNVNVTCPFTEALIGWKAFLSSIDTGVHTFVNNKLYLFSGEYYVRYTGYTMDPGYPKLIAGNWPGFPASFASGVDASLWSGPTQKVYFFKGSEYLRVDPANGWAVEPGYPKPIAGNWPGMPASFAAGVDAALWSQTTSKIYFFTGNQYVRVDPANGWAVEPGYPKPIAGNWPGFPASYAGGVDASVWGDPNQRIYFFKATGYVRVDPVNGWSVESGYPRQININWMPFPTAPLLRERADEGVTGGEAPRTQTSDTD</sequence>
<evidence type="ECO:0000256" key="1">
    <source>
        <dbReference type="ARBA" id="ARBA00022737"/>
    </source>
</evidence>
<dbReference type="InterPro" id="IPR036375">
    <property type="entry name" value="Hemopexin-like_dom_sf"/>
</dbReference>
<accession>A0A7W8ZVK1</accession>
<dbReference type="CDD" id="cd00094">
    <property type="entry name" value="HX"/>
    <property type="match status" value="2"/>
</dbReference>
<protein>
    <recommendedName>
        <fullName evidence="5">Hemopexin</fullName>
    </recommendedName>
</protein>
<evidence type="ECO:0008006" key="5">
    <source>
        <dbReference type="Google" id="ProtNLM"/>
    </source>
</evidence>
<keyword evidence="1" id="KW-0677">Repeat</keyword>
<keyword evidence="2" id="KW-0645">Protease</keyword>
<comment type="caution">
    <text evidence="3">The sequence shown here is derived from an EMBL/GenBank/DDBJ whole genome shotgun (WGS) entry which is preliminary data.</text>
</comment>
<dbReference type="Gene3D" id="2.110.10.10">
    <property type="entry name" value="Hemopexin-like domain"/>
    <property type="match status" value="4"/>
</dbReference>
<dbReference type="PANTHER" id="PTHR10201">
    <property type="entry name" value="MATRIX METALLOPROTEINASE"/>
    <property type="match status" value="1"/>
</dbReference>
<dbReference type="GO" id="GO:0030198">
    <property type="term" value="P:extracellular matrix organization"/>
    <property type="evidence" value="ECO:0007669"/>
    <property type="project" value="TreeGrafter"/>
</dbReference>
<dbReference type="Pfam" id="PF00045">
    <property type="entry name" value="Hemopexin"/>
    <property type="match status" value="7"/>
</dbReference>
<evidence type="ECO:0000256" key="2">
    <source>
        <dbReference type="ARBA" id="ARBA00023049"/>
    </source>
</evidence>
<gene>
    <name evidence="3" type="ORF">BJ997_001290</name>
</gene>
<dbReference type="AlphaFoldDB" id="A0A7W8ZVK1"/>
<evidence type="ECO:0000313" key="3">
    <source>
        <dbReference type="EMBL" id="MBB5640742.1"/>
    </source>
</evidence>
<dbReference type="OrthoDB" id="5088636at2"/>
<dbReference type="InterPro" id="IPR018487">
    <property type="entry name" value="Hemopexin-like_repeat"/>
</dbReference>
<dbReference type="Proteomes" id="UP000561726">
    <property type="component" value="Unassembled WGS sequence"/>
</dbReference>
<keyword evidence="2" id="KW-0378">Hydrolase</keyword>
<proteinExistence type="predicted"/>
<dbReference type="GO" id="GO:0004222">
    <property type="term" value="F:metalloendopeptidase activity"/>
    <property type="evidence" value="ECO:0007669"/>
    <property type="project" value="TreeGrafter"/>
</dbReference>
<reference evidence="3 4" key="1">
    <citation type="submission" date="2020-08" db="EMBL/GenBank/DDBJ databases">
        <title>Sequencing the genomes of 1000 actinobacteria strains.</title>
        <authorList>
            <person name="Klenk H.-P."/>
        </authorList>
    </citation>
    <scope>NUCLEOTIDE SEQUENCE [LARGE SCALE GENOMIC DNA]</scope>
    <source>
        <strain evidence="3 4">DSM 21065</strain>
    </source>
</reference>
<dbReference type="GO" id="GO:0030574">
    <property type="term" value="P:collagen catabolic process"/>
    <property type="evidence" value="ECO:0007669"/>
    <property type="project" value="TreeGrafter"/>
</dbReference>
<dbReference type="RefSeq" id="WP_084141135.1">
    <property type="nucleotide sequence ID" value="NZ_JACHBQ010000001.1"/>
</dbReference>
<dbReference type="SMART" id="SM00120">
    <property type="entry name" value="HX"/>
    <property type="match status" value="8"/>
</dbReference>
<keyword evidence="2" id="KW-0482">Metalloprotease</keyword>
<organism evidence="3 4">
    <name type="scientific">Cryobacterium roopkundense</name>
    <dbReference type="NCBI Taxonomy" id="1001240"/>
    <lineage>
        <taxon>Bacteria</taxon>
        <taxon>Bacillati</taxon>
        <taxon>Actinomycetota</taxon>
        <taxon>Actinomycetes</taxon>
        <taxon>Micrococcales</taxon>
        <taxon>Microbacteriaceae</taxon>
        <taxon>Cryobacterium</taxon>
    </lineage>
</organism>
<dbReference type="SUPFAM" id="SSF50923">
    <property type="entry name" value="Hemopexin-like domain"/>
    <property type="match status" value="3"/>
</dbReference>
<dbReference type="PANTHER" id="PTHR10201:SF323">
    <property type="entry name" value="MATRIX METALLOPROTEINASE-21"/>
    <property type="match status" value="1"/>
</dbReference>
<dbReference type="InterPro" id="IPR000585">
    <property type="entry name" value="Hemopexin-like_dom"/>
</dbReference>
<evidence type="ECO:0000313" key="4">
    <source>
        <dbReference type="Proteomes" id="UP000561726"/>
    </source>
</evidence>
<dbReference type="EMBL" id="JACHBQ010000001">
    <property type="protein sequence ID" value="MBB5640742.1"/>
    <property type="molecule type" value="Genomic_DNA"/>
</dbReference>